<feature type="domain" description="FAD-binding" evidence="4">
    <location>
        <begin position="10"/>
        <end position="334"/>
    </location>
</feature>
<organism evidence="5 6">
    <name type="scientific">Claviceps aff. purpurea</name>
    <dbReference type="NCBI Taxonomy" id="1967640"/>
    <lineage>
        <taxon>Eukaryota</taxon>
        <taxon>Fungi</taxon>
        <taxon>Dikarya</taxon>
        <taxon>Ascomycota</taxon>
        <taxon>Pezizomycotina</taxon>
        <taxon>Sordariomycetes</taxon>
        <taxon>Hypocreomycetidae</taxon>
        <taxon>Hypocreales</taxon>
        <taxon>Clavicipitaceae</taxon>
        <taxon>Claviceps</taxon>
    </lineage>
</organism>
<reference evidence="5 6" key="1">
    <citation type="journal article" date="2020" name="bioRxiv">
        <title>Whole genome comparisons of ergot fungi reveals the divergence and evolution of species within the genus Claviceps are the result of varying mechanisms driving genome evolution and host range expansion.</title>
        <authorList>
            <person name="Wyka S.A."/>
            <person name="Mondo S.J."/>
            <person name="Liu M."/>
            <person name="Dettman J."/>
            <person name="Nalam V."/>
            <person name="Broders K.D."/>
        </authorList>
    </citation>
    <scope>NUCLEOTIDE SEQUENCE [LARGE SCALE GENOMIC DNA]</scope>
    <source>
        <strain evidence="5 6">Clav52</strain>
    </source>
</reference>
<protein>
    <recommendedName>
        <fullName evidence="4">FAD-binding domain-containing protein</fullName>
    </recommendedName>
</protein>
<sequence length="417" mass="46092">MASLQTKPLRVLISGAGVAGPSLAFWLTRLGHSCTIVERSSQLRASGQQIDIRTQGIEAADRMGLLGELRKMVVNEGGLQFVNAQSKPIATFPKVEAQPGQKKSQQGFSSEYEMMRGDVCQLLYDKTRQSTEYVFGKHVTAFQNEANGVQVTLSDGETKKYDMLVAADGQSSRTRRLLLRDEDPSVDYSRDLGLYVAFFSIPRLPDDKNMATFCLAPGRRIIASRFHSPTQGQAYLATMAHLDQLKAAQAQDVAAQKALFAELFRGTGWQSERFIEAMMQCDDFYYQSMTQIRTKIWSKGRVVLLGDAGYAPTPMTGMGTSLAFVGAHVLAGEISRHPNDLSAAFAAYDSTLRPWVDEMQKIPRGLPGLAYPTSAWGVKAFEWLVGTSMKLRLNRFVKSGGFSEGGWQLPRYPQLEA</sequence>
<dbReference type="InterPro" id="IPR002938">
    <property type="entry name" value="FAD-bd"/>
</dbReference>
<comment type="caution">
    <text evidence="5">The sequence shown here is derived from an EMBL/GenBank/DDBJ whole genome shotgun (WGS) entry which is preliminary data.</text>
</comment>
<gene>
    <name evidence="5" type="ORF">E4U09_005392</name>
</gene>
<dbReference type="Pfam" id="PF01494">
    <property type="entry name" value="FAD_binding_3"/>
    <property type="match status" value="1"/>
</dbReference>
<evidence type="ECO:0000256" key="2">
    <source>
        <dbReference type="ARBA" id="ARBA00022827"/>
    </source>
</evidence>
<proteinExistence type="predicted"/>
<dbReference type="GO" id="GO:0071949">
    <property type="term" value="F:FAD binding"/>
    <property type="evidence" value="ECO:0007669"/>
    <property type="project" value="InterPro"/>
</dbReference>
<evidence type="ECO:0000256" key="3">
    <source>
        <dbReference type="ARBA" id="ARBA00023002"/>
    </source>
</evidence>
<dbReference type="PRINTS" id="PR00420">
    <property type="entry name" value="RNGMNOXGNASE"/>
</dbReference>
<dbReference type="InterPro" id="IPR051704">
    <property type="entry name" value="FAD_aromatic-hydroxylase"/>
</dbReference>
<evidence type="ECO:0000256" key="1">
    <source>
        <dbReference type="ARBA" id="ARBA00022630"/>
    </source>
</evidence>
<dbReference type="Gene3D" id="3.30.9.10">
    <property type="entry name" value="D-Amino Acid Oxidase, subunit A, domain 2"/>
    <property type="match status" value="1"/>
</dbReference>
<dbReference type="PANTHER" id="PTHR46865:SF2">
    <property type="entry name" value="MONOOXYGENASE"/>
    <property type="match status" value="1"/>
</dbReference>
<dbReference type="AlphaFoldDB" id="A0A9P7QGR2"/>
<keyword evidence="2" id="KW-0274">FAD</keyword>
<evidence type="ECO:0000313" key="5">
    <source>
        <dbReference type="EMBL" id="KAG6288730.1"/>
    </source>
</evidence>
<dbReference type="GO" id="GO:0016491">
    <property type="term" value="F:oxidoreductase activity"/>
    <property type="evidence" value="ECO:0007669"/>
    <property type="project" value="UniProtKB-KW"/>
</dbReference>
<dbReference type="Proteomes" id="UP000707071">
    <property type="component" value="Unassembled WGS sequence"/>
</dbReference>
<dbReference type="Gene3D" id="3.50.50.60">
    <property type="entry name" value="FAD/NAD(P)-binding domain"/>
    <property type="match status" value="1"/>
</dbReference>
<evidence type="ECO:0000259" key="4">
    <source>
        <dbReference type="Pfam" id="PF01494"/>
    </source>
</evidence>
<dbReference type="SUPFAM" id="SSF51905">
    <property type="entry name" value="FAD/NAD(P)-binding domain"/>
    <property type="match status" value="1"/>
</dbReference>
<dbReference type="PANTHER" id="PTHR46865">
    <property type="entry name" value="OXIDOREDUCTASE-RELATED"/>
    <property type="match status" value="1"/>
</dbReference>
<keyword evidence="1" id="KW-0285">Flavoprotein</keyword>
<dbReference type="EMBL" id="SRRH01000452">
    <property type="protein sequence ID" value="KAG6288730.1"/>
    <property type="molecule type" value="Genomic_DNA"/>
</dbReference>
<keyword evidence="3" id="KW-0560">Oxidoreductase</keyword>
<accession>A0A9P7QGR2</accession>
<keyword evidence="6" id="KW-1185">Reference proteome</keyword>
<name>A0A9P7QGR2_9HYPO</name>
<dbReference type="InterPro" id="IPR036188">
    <property type="entry name" value="FAD/NAD-bd_sf"/>
</dbReference>
<evidence type="ECO:0000313" key="6">
    <source>
        <dbReference type="Proteomes" id="UP000707071"/>
    </source>
</evidence>